<keyword evidence="2" id="KW-1185">Reference proteome</keyword>
<sequence length="205" mass="24063">MPCPSQTSGFNVPNYVRHYKARHMTTYDEFGEEERLKILKDLKSSKESVHNGDVDPLLTFFFDEVRFHLHGHVSTQNNRYWATENPHIIHEVPHHAAKVGNVISTDYSGPFGVYWQSDLRYGQVGVSCWAGVLPWRGSVAAWIRRNIDAFWRMCSTYLEHNFSVHIVQAVQAWFLERPEIEVARFERNRECLGEIEEWETRVVRK</sequence>
<accession>A0ABQ8TV33</accession>
<proteinExistence type="predicted"/>
<comment type="caution">
    <text evidence="1">The sequence shown here is derived from an EMBL/GenBank/DDBJ whole genome shotgun (WGS) entry which is preliminary data.</text>
</comment>
<dbReference type="EMBL" id="JAJSOF020000003">
    <property type="protein sequence ID" value="KAJ4450549.1"/>
    <property type="molecule type" value="Genomic_DNA"/>
</dbReference>
<evidence type="ECO:0000313" key="1">
    <source>
        <dbReference type="EMBL" id="KAJ4450549.1"/>
    </source>
</evidence>
<gene>
    <name evidence="1" type="ORF">ANN_01976</name>
</gene>
<reference evidence="1 2" key="1">
    <citation type="journal article" date="2022" name="Allergy">
        <title>Genome assembly and annotation of Periplaneta americana reveal a comprehensive cockroach allergen profile.</title>
        <authorList>
            <person name="Wang L."/>
            <person name="Xiong Q."/>
            <person name="Saelim N."/>
            <person name="Wang L."/>
            <person name="Nong W."/>
            <person name="Wan A.T."/>
            <person name="Shi M."/>
            <person name="Liu X."/>
            <person name="Cao Q."/>
            <person name="Hui J.H.L."/>
            <person name="Sookrung N."/>
            <person name="Leung T.F."/>
            <person name="Tungtrongchitr A."/>
            <person name="Tsui S.K.W."/>
        </authorList>
    </citation>
    <scope>NUCLEOTIDE SEQUENCE [LARGE SCALE GENOMIC DNA]</scope>
    <source>
        <strain evidence="1">PWHHKU_190912</strain>
    </source>
</reference>
<name>A0ABQ8TV33_PERAM</name>
<dbReference type="Proteomes" id="UP001148838">
    <property type="component" value="Unassembled WGS sequence"/>
</dbReference>
<organism evidence="1 2">
    <name type="scientific">Periplaneta americana</name>
    <name type="common">American cockroach</name>
    <name type="synonym">Blatta americana</name>
    <dbReference type="NCBI Taxonomy" id="6978"/>
    <lineage>
        <taxon>Eukaryota</taxon>
        <taxon>Metazoa</taxon>
        <taxon>Ecdysozoa</taxon>
        <taxon>Arthropoda</taxon>
        <taxon>Hexapoda</taxon>
        <taxon>Insecta</taxon>
        <taxon>Pterygota</taxon>
        <taxon>Neoptera</taxon>
        <taxon>Polyneoptera</taxon>
        <taxon>Dictyoptera</taxon>
        <taxon>Blattodea</taxon>
        <taxon>Blattoidea</taxon>
        <taxon>Blattidae</taxon>
        <taxon>Blattinae</taxon>
        <taxon>Periplaneta</taxon>
    </lineage>
</organism>
<evidence type="ECO:0000313" key="2">
    <source>
        <dbReference type="Proteomes" id="UP001148838"/>
    </source>
</evidence>
<protein>
    <submittedName>
        <fullName evidence="1">Uncharacterized protein</fullName>
    </submittedName>
</protein>